<dbReference type="EMBL" id="JTHE02000003">
    <property type="protein sequence ID" value="NEV68505.1"/>
    <property type="molecule type" value="Genomic_DNA"/>
</dbReference>
<comment type="caution">
    <text evidence="1">The sequence shown here is derived from an EMBL/GenBank/DDBJ whole genome shotgun (WGS) entry which is preliminary data.</text>
</comment>
<gene>
    <name evidence="1" type="ORF">QQ91_015425</name>
</gene>
<reference evidence="1" key="2">
    <citation type="journal article" date="2015" name="Genome Announc.">
        <title>Draft Genome Sequence of Filamentous Marine Cyanobacterium Lyngbya confervoides Strain BDU141951.</title>
        <authorList>
            <person name="Chandrababunaidu M.M."/>
            <person name="Sen D."/>
            <person name="Tripathy S."/>
        </authorList>
    </citation>
    <scope>NUCLEOTIDE SEQUENCE</scope>
    <source>
        <strain evidence="1">BDU141951</strain>
    </source>
</reference>
<name>A0A0C1V7U8_9CYAN</name>
<reference evidence="1" key="1">
    <citation type="submission" date="2014-11" db="EMBL/GenBank/DDBJ databases">
        <authorList>
            <person name="Malar M.C."/>
            <person name="Sen D."/>
            <person name="Tripathy S."/>
        </authorList>
    </citation>
    <scope>NUCLEOTIDE SEQUENCE</scope>
    <source>
        <strain evidence="1">BDU141951</strain>
    </source>
</reference>
<protein>
    <submittedName>
        <fullName evidence="1">Uncharacterized protein</fullName>
    </submittedName>
</protein>
<dbReference type="AlphaFoldDB" id="A0A0C1V7U8"/>
<organism evidence="1">
    <name type="scientific">Lyngbya confervoides BDU141951</name>
    <dbReference type="NCBI Taxonomy" id="1574623"/>
    <lineage>
        <taxon>Bacteria</taxon>
        <taxon>Bacillati</taxon>
        <taxon>Cyanobacteriota</taxon>
        <taxon>Cyanophyceae</taxon>
        <taxon>Oscillatoriophycideae</taxon>
        <taxon>Oscillatoriales</taxon>
        <taxon>Microcoleaceae</taxon>
        <taxon>Lyngbya</taxon>
    </lineage>
</organism>
<accession>A0A0C1V7U8</accession>
<sequence>MKTYQSQLPLSVYLGLAVSYLLFQGSVFWFFISRDNFLRNNLFMLPVGLVFLGWLYYFSATSKLQVDADGFEWQRGRLHLRSPWSNVSYLGSKNEGDGTTYGLFLKTPMATTFDAKRLLPKVLLDPKTMDYVPLSGIVPLPIRAGAIDLHALRQTPFGQDLIRLAPQVFQSSEEPRAGDRPLP</sequence>
<evidence type="ECO:0000313" key="1">
    <source>
        <dbReference type="EMBL" id="NEV68505.1"/>
    </source>
</evidence>
<proteinExistence type="predicted"/>
<reference evidence="1" key="3">
    <citation type="submission" date="2020-02" db="EMBL/GenBank/DDBJ databases">
        <authorList>
            <person name="Sarangi A.N."/>
            <person name="Ghosh S."/>
            <person name="Mukherjee M."/>
            <person name="Tripathy S."/>
        </authorList>
    </citation>
    <scope>NUCLEOTIDE SEQUENCE</scope>
    <source>
        <strain evidence="1">BDU141951</strain>
    </source>
</reference>